<evidence type="ECO:0000256" key="1">
    <source>
        <dbReference type="ARBA" id="ARBA00007812"/>
    </source>
</evidence>
<dbReference type="PANTHER" id="PTHR18968:SF129">
    <property type="entry name" value="ACETOLACTATE SYNTHASE"/>
    <property type="match status" value="1"/>
</dbReference>
<dbReference type="AlphaFoldDB" id="A0A370G5I2"/>
<comment type="caution">
    <text evidence="7">The sequence shown here is derived from an EMBL/GenBank/DDBJ whole genome shotgun (WGS) entry which is preliminary data.</text>
</comment>
<evidence type="ECO:0000313" key="8">
    <source>
        <dbReference type="Proteomes" id="UP000254958"/>
    </source>
</evidence>
<dbReference type="PANTHER" id="PTHR18968">
    <property type="entry name" value="THIAMINE PYROPHOSPHATE ENZYMES"/>
    <property type="match status" value="1"/>
</dbReference>
<evidence type="ECO:0000259" key="4">
    <source>
        <dbReference type="Pfam" id="PF00205"/>
    </source>
</evidence>
<dbReference type="Pfam" id="PF00205">
    <property type="entry name" value="TPP_enzyme_M"/>
    <property type="match status" value="1"/>
</dbReference>
<dbReference type="InterPro" id="IPR012001">
    <property type="entry name" value="Thiamin_PyroP_enz_TPP-bd_dom"/>
</dbReference>
<dbReference type="InterPro" id="IPR045229">
    <property type="entry name" value="TPP_enz"/>
</dbReference>
<evidence type="ECO:0000259" key="6">
    <source>
        <dbReference type="Pfam" id="PF02776"/>
    </source>
</evidence>
<dbReference type="CDD" id="cd02010">
    <property type="entry name" value="TPP_ALS"/>
    <property type="match status" value="1"/>
</dbReference>
<sequence>MHDRFKNLSGEDHMTKASDLLVAALENEGVDRIFGIPGEENLDIVESLRTSSIKLTITRHEQAAAFMAATHGRLTGKPGVCLATLGPGALNLATGAAYAHLGAMPMVMLTGQKPILSERQARFQIVDVVATMRPLTKMARQIVSAHMIPTLIRDAFRVAAEERPGPVHLELPEDIAREECGNLAPIHPHPVDAPVAGDEALRIAANLLLSAKRPLVMLGAAASRPRLAGKLYEFFSRTRLPYFTTQMGKGAVGGCSELYMGTAALSERDYVHEAIERADLILSIGHDTAEKPPFIMGANGPDVVHFGYEPAQVEQVYFPQAEVIGDIGVSLSRLADQVEGRLTNADALLGLRDGILAHIMEGSTDNRWTPQRVVADIRKVMPQDGIVALDNGMYKIWFARNYRTTVANTLLLDNALATMGAGLPSAIAAALLYPERRVLAVSGDGGFMMNSQEIETAVRLKLNLVSLIIDDGAFGMIRWKQAVDHFPDYGMTFGNPDFVKYAESYGAKGHFVEKIEDFEATLERAFVEGGVQIIAIPIDYSDNIRVLIDELSKRIPVT</sequence>
<dbReference type="InterPro" id="IPR012000">
    <property type="entry name" value="Thiamin_PyroP_enz_cen_dom"/>
</dbReference>
<accession>A0A370G5I2</accession>
<dbReference type="InterPro" id="IPR011766">
    <property type="entry name" value="TPP_enzyme_TPP-bd"/>
</dbReference>
<dbReference type="SUPFAM" id="SSF52467">
    <property type="entry name" value="DHS-like NAD/FAD-binding domain"/>
    <property type="match status" value="1"/>
</dbReference>
<feature type="domain" description="Thiamine pyrophosphate enzyme N-terminal TPP-binding" evidence="6">
    <location>
        <begin position="16"/>
        <end position="129"/>
    </location>
</feature>
<dbReference type="GO" id="GO:0009097">
    <property type="term" value="P:isoleucine biosynthetic process"/>
    <property type="evidence" value="ECO:0007669"/>
    <property type="project" value="TreeGrafter"/>
</dbReference>
<feature type="domain" description="Thiamine pyrophosphate enzyme central" evidence="4">
    <location>
        <begin position="203"/>
        <end position="334"/>
    </location>
</feature>
<name>A0A370G5I2_GLULI</name>
<dbReference type="SUPFAM" id="SSF52518">
    <property type="entry name" value="Thiamin diphosphate-binding fold (THDP-binding)"/>
    <property type="match status" value="2"/>
</dbReference>
<dbReference type="EMBL" id="QQAW01000005">
    <property type="protein sequence ID" value="RDI37844.1"/>
    <property type="molecule type" value="Genomic_DNA"/>
</dbReference>
<dbReference type="NCBIfam" id="NF006187">
    <property type="entry name" value="PRK08322.1"/>
    <property type="match status" value="1"/>
</dbReference>
<dbReference type="InterPro" id="IPR029035">
    <property type="entry name" value="DHS-like_NAD/FAD-binding_dom"/>
</dbReference>
<dbReference type="Gene3D" id="3.40.50.970">
    <property type="match status" value="2"/>
</dbReference>
<keyword evidence="8" id="KW-1185">Reference proteome</keyword>
<evidence type="ECO:0000313" key="7">
    <source>
        <dbReference type="EMBL" id="RDI37844.1"/>
    </source>
</evidence>
<dbReference type="GO" id="GO:0009099">
    <property type="term" value="P:L-valine biosynthetic process"/>
    <property type="evidence" value="ECO:0007669"/>
    <property type="project" value="TreeGrafter"/>
</dbReference>
<evidence type="ECO:0000256" key="3">
    <source>
        <dbReference type="RuleBase" id="RU362132"/>
    </source>
</evidence>
<dbReference type="InterPro" id="IPR000399">
    <property type="entry name" value="TPP-bd_CS"/>
</dbReference>
<dbReference type="GO" id="GO:0000287">
    <property type="term" value="F:magnesium ion binding"/>
    <property type="evidence" value="ECO:0007669"/>
    <property type="project" value="InterPro"/>
</dbReference>
<evidence type="ECO:0000256" key="2">
    <source>
        <dbReference type="ARBA" id="ARBA00023052"/>
    </source>
</evidence>
<dbReference type="GO" id="GO:0030976">
    <property type="term" value="F:thiamine pyrophosphate binding"/>
    <property type="evidence" value="ECO:0007669"/>
    <property type="project" value="InterPro"/>
</dbReference>
<dbReference type="Proteomes" id="UP000254958">
    <property type="component" value="Unassembled WGS sequence"/>
</dbReference>
<dbReference type="FunFam" id="3.40.50.970:FF:000007">
    <property type="entry name" value="Acetolactate synthase"/>
    <property type="match status" value="1"/>
</dbReference>
<organism evidence="7 8">
    <name type="scientific">Gluconacetobacter liquefaciens</name>
    <name type="common">Acetobacter liquefaciens</name>
    <dbReference type="NCBI Taxonomy" id="89584"/>
    <lineage>
        <taxon>Bacteria</taxon>
        <taxon>Pseudomonadati</taxon>
        <taxon>Pseudomonadota</taxon>
        <taxon>Alphaproteobacteria</taxon>
        <taxon>Acetobacterales</taxon>
        <taxon>Acetobacteraceae</taxon>
        <taxon>Gluconacetobacter</taxon>
    </lineage>
</organism>
<dbReference type="PROSITE" id="PS00187">
    <property type="entry name" value="TPP_ENZYMES"/>
    <property type="match status" value="1"/>
</dbReference>
<dbReference type="Pfam" id="PF02775">
    <property type="entry name" value="TPP_enzyme_C"/>
    <property type="match status" value="1"/>
</dbReference>
<dbReference type="InterPro" id="IPR029061">
    <property type="entry name" value="THDP-binding"/>
</dbReference>
<dbReference type="Pfam" id="PF02776">
    <property type="entry name" value="TPP_enzyme_N"/>
    <property type="match status" value="1"/>
</dbReference>
<dbReference type="GO" id="GO:0050660">
    <property type="term" value="F:flavin adenine dinucleotide binding"/>
    <property type="evidence" value="ECO:0007669"/>
    <property type="project" value="TreeGrafter"/>
</dbReference>
<gene>
    <name evidence="7" type="ORF">C7453_105255</name>
</gene>
<feature type="domain" description="Thiamine pyrophosphate enzyme TPP-binding" evidence="5">
    <location>
        <begin position="390"/>
        <end position="534"/>
    </location>
</feature>
<keyword evidence="2 3" id="KW-0786">Thiamine pyrophosphate</keyword>
<reference evidence="7 8" key="1">
    <citation type="submission" date="2018-07" db="EMBL/GenBank/DDBJ databases">
        <title>Genomic Encyclopedia of Type Strains, Phase IV (KMG-IV): sequencing the most valuable type-strain genomes for metagenomic binning, comparative biology and taxonomic classification.</title>
        <authorList>
            <person name="Goeker M."/>
        </authorList>
    </citation>
    <scope>NUCLEOTIDE SEQUENCE [LARGE SCALE GENOMIC DNA]</scope>
    <source>
        <strain evidence="7 8">DSM 5603</strain>
    </source>
</reference>
<dbReference type="GO" id="GO:0005948">
    <property type="term" value="C:acetolactate synthase complex"/>
    <property type="evidence" value="ECO:0007669"/>
    <property type="project" value="TreeGrafter"/>
</dbReference>
<dbReference type="Gene3D" id="3.40.50.1220">
    <property type="entry name" value="TPP-binding domain"/>
    <property type="match status" value="1"/>
</dbReference>
<evidence type="ECO:0000259" key="5">
    <source>
        <dbReference type="Pfam" id="PF02775"/>
    </source>
</evidence>
<comment type="similarity">
    <text evidence="1 3">Belongs to the TPP enzyme family.</text>
</comment>
<protein>
    <submittedName>
        <fullName evidence="7">Acetolactate synthase-1/2/3 large subunit</fullName>
    </submittedName>
</protein>
<dbReference type="GO" id="GO:0003984">
    <property type="term" value="F:acetolactate synthase activity"/>
    <property type="evidence" value="ECO:0007669"/>
    <property type="project" value="TreeGrafter"/>
</dbReference>
<dbReference type="CDD" id="cd07035">
    <property type="entry name" value="TPP_PYR_POX_like"/>
    <property type="match status" value="1"/>
</dbReference>
<proteinExistence type="inferred from homology"/>